<keyword evidence="1" id="KW-1133">Transmembrane helix</keyword>
<dbReference type="EMBL" id="BDIP01008596">
    <property type="protein sequence ID" value="GIQ91924.1"/>
    <property type="molecule type" value="Genomic_DNA"/>
</dbReference>
<evidence type="ECO:0000256" key="1">
    <source>
        <dbReference type="SAM" id="Phobius"/>
    </source>
</evidence>
<dbReference type="Proteomes" id="UP000265618">
    <property type="component" value="Unassembled WGS sequence"/>
</dbReference>
<feature type="non-terminal residue" evidence="2">
    <location>
        <position position="144"/>
    </location>
</feature>
<sequence length="144" mass="15607">EYPDPDSSPARRVFLSDTSFALMTLEAALPAPLRRAFADLHPAGLEDDDNPLPPVPVRAFELEELWVEEDRGRQGDIVALAEQRGLMGPGTPLQIQSGRSVTSLSVTLTSFVVALMIGFILNITTLIPLSHSRVSFGNKIGLVL</sequence>
<dbReference type="AlphaFoldDB" id="A0A9K3DDI8"/>
<organism evidence="2 3">
    <name type="scientific">Kipferlia bialata</name>
    <dbReference type="NCBI Taxonomy" id="797122"/>
    <lineage>
        <taxon>Eukaryota</taxon>
        <taxon>Metamonada</taxon>
        <taxon>Carpediemonas-like organisms</taxon>
        <taxon>Kipferlia</taxon>
    </lineage>
</organism>
<reference evidence="2 3" key="1">
    <citation type="journal article" date="2018" name="PLoS ONE">
        <title>The draft genome of Kipferlia bialata reveals reductive genome evolution in fornicate parasites.</title>
        <authorList>
            <person name="Tanifuji G."/>
            <person name="Takabayashi S."/>
            <person name="Kume K."/>
            <person name="Takagi M."/>
            <person name="Nakayama T."/>
            <person name="Kamikawa R."/>
            <person name="Inagaki Y."/>
            <person name="Hashimoto T."/>
        </authorList>
    </citation>
    <scope>NUCLEOTIDE SEQUENCE [LARGE SCALE GENOMIC DNA]</scope>
    <source>
        <strain evidence="2">NY0173</strain>
    </source>
</reference>
<gene>
    <name evidence="2" type="ORF">KIPB_015399</name>
</gene>
<evidence type="ECO:0000313" key="3">
    <source>
        <dbReference type="Proteomes" id="UP000265618"/>
    </source>
</evidence>
<comment type="caution">
    <text evidence="2">The sequence shown here is derived from an EMBL/GenBank/DDBJ whole genome shotgun (WGS) entry which is preliminary data.</text>
</comment>
<feature type="transmembrane region" description="Helical" evidence="1">
    <location>
        <begin position="108"/>
        <end position="129"/>
    </location>
</feature>
<accession>A0A9K3DDI8</accession>
<keyword evidence="1" id="KW-0472">Membrane</keyword>
<keyword evidence="3" id="KW-1185">Reference proteome</keyword>
<protein>
    <submittedName>
        <fullName evidence="2">Uncharacterized protein</fullName>
    </submittedName>
</protein>
<evidence type="ECO:0000313" key="2">
    <source>
        <dbReference type="EMBL" id="GIQ91924.1"/>
    </source>
</evidence>
<name>A0A9K3DDI8_9EUKA</name>
<keyword evidence="1" id="KW-0812">Transmembrane</keyword>
<feature type="non-terminal residue" evidence="2">
    <location>
        <position position="1"/>
    </location>
</feature>
<proteinExistence type="predicted"/>